<protein>
    <submittedName>
        <fullName evidence="1">Uncharacterized protein</fullName>
    </submittedName>
</protein>
<accession>A0A8T5ULM2</accession>
<name>A0A8T5ULM2_9EURY</name>
<evidence type="ECO:0000313" key="2">
    <source>
        <dbReference type="Proteomes" id="UP000825933"/>
    </source>
</evidence>
<evidence type="ECO:0000313" key="1">
    <source>
        <dbReference type="EMBL" id="MBZ2164762.1"/>
    </source>
</evidence>
<gene>
    <name evidence="1" type="ORF">K8N75_01675</name>
</gene>
<sequence length="57" mass="6844">MVVKPWKLEKSAKCNYCGDATIHEIEVDEYDLKICCRECGFKRYYTFNMVEIPKKYL</sequence>
<proteinExistence type="predicted"/>
<keyword evidence="2" id="KW-1185">Reference proteome</keyword>
<reference evidence="2" key="1">
    <citation type="journal article" date="2022" name="Microbiol. Resour. Announc.">
        <title>Draft Genome Sequence of a Methanogenic Archaeon from West Spitsbergen Permafrost.</title>
        <authorList>
            <person name="Trubitsyn V."/>
            <person name="Rivkina E."/>
            <person name="Shcherbakova V."/>
        </authorList>
    </citation>
    <scope>NUCLEOTIDE SEQUENCE [LARGE SCALE GENOMIC DNA]</scope>
    <source>
        <strain evidence="2">VT</strain>
    </source>
</reference>
<dbReference type="RefSeq" id="WP_223790436.1">
    <property type="nucleotide sequence ID" value="NZ_JAIOUQ010000003.1"/>
</dbReference>
<dbReference type="AlphaFoldDB" id="A0A8T5ULM2"/>
<organism evidence="1 2">
    <name type="scientific">Methanobacterium spitsbergense</name>
    <dbReference type="NCBI Taxonomy" id="2874285"/>
    <lineage>
        <taxon>Archaea</taxon>
        <taxon>Methanobacteriati</taxon>
        <taxon>Methanobacteriota</taxon>
        <taxon>Methanomada group</taxon>
        <taxon>Methanobacteria</taxon>
        <taxon>Methanobacteriales</taxon>
        <taxon>Methanobacteriaceae</taxon>
        <taxon>Methanobacterium</taxon>
    </lineage>
</organism>
<dbReference type="EMBL" id="JAIOUQ010000003">
    <property type="protein sequence ID" value="MBZ2164762.1"/>
    <property type="molecule type" value="Genomic_DNA"/>
</dbReference>
<comment type="caution">
    <text evidence="1">The sequence shown here is derived from an EMBL/GenBank/DDBJ whole genome shotgun (WGS) entry which is preliminary data.</text>
</comment>
<dbReference type="Proteomes" id="UP000825933">
    <property type="component" value="Unassembled WGS sequence"/>
</dbReference>